<dbReference type="GO" id="GO:0005764">
    <property type="term" value="C:lysosome"/>
    <property type="evidence" value="ECO:0007669"/>
    <property type="project" value="TreeGrafter"/>
</dbReference>
<dbReference type="PRINTS" id="PR00317">
    <property type="entry name" value="EPENDYMIN"/>
</dbReference>
<dbReference type="GO" id="GO:0007160">
    <property type="term" value="P:cell-matrix adhesion"/>
    <property type="evidence" value="ECO:0007669"/>
    <property type="project" value="InterPro"/>
</dbReference>
<reference evidence="3" key="2">
    <citation type="submission" date="2025-09" db="UniProtKB">
        <authorList>
            <consortium name="Ensembl"/>
        </authorList>
    </citation>
    <scope>IDENTIFICATION</scope>
</reference>
<evidence type="ECO:0000256" key="1">
    <source>
        <dbReference type="ARBA" id="ARBA00010771"/>
    </source>
</evidence>
<evidence type="ECO:0000313" key="3">
    <source>
        <dbReference type="Ensembl" id="ENSMMOP00000028615.1"/>
    </source>
</evidence>
<evidence type="ECO:0000256" key="2">
    <source>
        <dbReference type="SAM" id="SignalP"/>
    </source>
</evidence>
<evidence type="ECO:0000313" key="4">
    <source>
        <dbReference type="Proteomes" id="UP000261620"/>
    </source>
</evidence>
<dbReference type="PANTHER" id="PTHR10697">
    <property type="entry name" value="MAMMALIAN EPENDYMIN-RELATED PROTEIN 1"/>
    <property type="match status" value="1"/>
</dbReference>
<protein>
    <recommendedName>
        <fullName evidence="5">Ependymin</fullName>
    </recommendedName>
</protein>
<dbReference type="GO" id="GO:0005509">
    <property type="term" value="F:calcium ion binding"/>
    <property type="evidence" value="ECO:0007669"/>
    <property type="project" value="InterPro"/>
</dbReference>
<proteinExistence type="inferred from homology"/>
<feature type="chain" id="PRO_5018668706" description="Ependymin" evidence="2">
    <location>
        <begin position="20"/>
        <end position="199"/>
    </location>
</feature>
<comment type="similarity">
    <text evidence="1">Belongs to the ependymin family.</text>
</comment>
<dbReference type="PANTHER" id="PTHR10697:SF5">
    <property type="entry name" value="EPENDYMIN-RELATED"/>
    <property type="match status" value="1"/>
</dbReference>
<dbReference type="AlphaFoldDB" id="A0A3Q3XHQ3"/>
<dbReference type="Pfam" id="PF00811">
    <property type="entry name" value="Ependymin"/>
    <property type="match status" value="1"/>
</dbReference>
<dbReference type="InterPro" id="IPR001299">
    <property type="entry name" value="Ependymin"/>
</dbReference>
<reference evidence="3" key="1">
    <citation type="submission" date="2025-08" db="UniProtKB">
        <authorList>
            <consortium name="Ensembl"/>
        </authorList>
    </citation>
    <scope>IDENTIFICATION</scope>
</reference>
<dbReference type="GO" id="GO:0005576">
    <property type="term" value="C:extracellular region"/>
    <property type="evidence" value="ECO:0007669"/>
    <property type="project" value="InterPro"/>
</dbReference>
<keyword evidence="4" id="KW-1185">Reference proteome</keyword>
<name>A0A3Q3XHQ3_MOLML</name>
<organism evidence="3 4">
    <name type="scientific">Mola mola</name>
    <name type="common">Ocean sunfish</name>
    <name type="synonym">Tetraodon mola</name>
    <dbReference type="NCBI Taxonomy" id="94237"/>
    <lineage>
        <taxon>Eukaryota</taxon>
        <taxon>Metazoa</taxon>
        <taxon>Chordata</taxon>
        <taxon>Craniata</taxon>
        <taxon>Vertebrata</taxon>
        <taxon>Euteleostomi</taxon>
        <taxon>Actinopterygii</taxon>
        <taxon>Neopterygii</taxon>
        <taxon>Teleostei</taxon>
        <taxon>Neoteleostei</taxon>
        <taxon>Acanthomorphata</taxon>
        <taxon>Eupercaria</taxon>
        <taxon>Tetraodontiformes</taxon>
        <taxon>Molidae</taxon>
        <taxon>Mola</taxon>
    </lineage>
</organism>
<accession>A0A3Q3XHQ3</accession>
<dbReference type="Proteomes" id="UP000261620">
    <property type="component" value="Unplaced"/>
</dbReference>
<evidence type="ECO:0008006" key="5">
    <source>
        <dbReference type="Google" id="ProtNLM"/>
    </source>
</evidence>
<dbReference type="Ensembl" id="ENSMMOT00000029098.1">
    <property type="protein sequence ID" value="ENSMMOP00000028615.1"/>
    <property type="gene ID" value="ENSMMOG00000021608.1"/>
</dbReference>
<feature type="signal peptide" evidence="2">
    <location>
        <begin position="1"/>
        <end position="19"/>
    </location>
</feature>
<dbReference type="SMART" id="SM00026">
    <property type="entry name" value="EPEND"/>
    <property type="match status" value="1"/>
</dbReference>
<keyword evidence="2" id="KW-0732">Signal</keyword>
<sequence>MNFISVLSCLSLLLAAAAAQAPKPCGEDKRLVYKPPLGRTQVTYDAFGQRMRVRNFGVVGNETFAMDQIMLFKKNVYYEIDWSKFSCKKKPLDSSFILMQVPKDAKLMGQVFLGSSSSWGMGVLVNTWGGELPNNGETILDEDTRSHVLLRTYNWVLGSTDPMDYIPPFFCAKAKLEEMETPDNMFTALESLAKKSKKE</sequence>